<name>D0A2V4_TRYB9</name>
<organism evidence="2 3">
    <name type="scientific">Trypanosoma brucei gambiense (strain MHOM/CI/86/DAL972)</name>
    <dbReference type="NCBI Taxonomy" id="679716"/>
    <lineage>
        <taxon>Eukaryota</taxon>
        <taxon>Discoba</taxon>
        <taxon>Euglenozoa</taxon>
        <taxon>Kinetoplastea</taxon>
        <taxon>Metakinetoplastina</taxon>
        <taxon>Trypanosomatida</taxon>
        <taxon>Trypanosomatidae</taxon>
        <taxon>Trypanosoma</taxon>
    </lineage>
</organism>
<sequence length="102" mass="11379">MRNGAPAAPHGDCGRQQDMIPLMYHACSKANMQIPHAPTRQPSKHIKPLHIIYPLKHKISPHFLLLHHPPFLTNLQAHLPAVPSDYSGNLSTEKTRDKGKAN</sequence>
<dbReference type="GeneID" id="23865786"/>
<dbReference type="KEGG" id="tbg:TbgDal_X6840"/>
<protein>
    <submittedName>
        <fullName evidence="2">Uncharacterized protein</fullName>
    </submittedName>
</protein>
<evidence type="ECO:0000256" key="1">
    <source>
        <dbReference type="SAM" id="MobiDB-lite"/>
    </source>
</evidence>
<dbReference type="Proteomes" id="UP000002316">
    <property type="component" value="Chromosome 10"/>
</dbReference>
<proteinExistence type="predicted"/>
<dbReference type="AlphaFoldDB" id="D0A2V4"/>
<feature type="compositionally biased region" description="Basic and acidic residues" evidence="1">
    <location>
        <begin position="93"/>
        <end position="102"/>
    </location>
</feature>
<dbReference type="EMBL" id="FN554973">
    <property type="protein sequence ID" value="CBH15598.1"/>
    <property type="molecule type" value="Genomic_DNA"/>
</dbReference>
<evidence type="ECO:0000313" key="2">
    <source>
        <dbReference type="EMBL" id="CBH15598.1"/>
    </source>
</evidence>
<reference evidence="3" key="1">
    <citation type="journal article" date="2010" name="PLoS Negl. Trop. Dis.">
        <title>The genome sequence of Trypanosoma brucei gambiense, causative agent of chronic human african trypanosomiasis.</title>
        <authorList>
            <person name="Jackson A.P."/>
            <person name="Sanders M."/>
            <person name="Berry A."/>
            <person name="McQuillan J."/>
            <person name="Aslett M.A."/>
            <person name="Quail M.A."/>
            <person name="Chukualim B."/>
            <person name="Capewell P."/>
            <person name="MacLeod A."/>
            <person name="Melville S.E."/>
            <person name="Gibson W."/>
            <person name="Barry J.D."/>
            <person name="Berriman M."/>
            <person name="Hertz-Fowler C."/>
        </authorList>
    </citation>
    <scope>NUCLEOTIDE SEQUENCE [LARGE SCALE GENOMIC DNA]</scope>
    <source>
        <strain evidence="3">MHOM/CI/86/DAL972</strain>
    </source>
</reference>
<gene>
    <name evidence="2" type="ORF">TbgDal_X6840</name>
</gene>
<dbReference type="RefSeq" id="XP_011777862.1">
    <property type="nucleotide sequence ID" value="XM_011779560.1"/>
</dbReference>
<feature type="region of interest" description="Disordered" evidence="1">
    <location>
        <begin position="81"/>
        <end position="102"/>
    </location>
</feature>
<accession>D0A2V4</accession>
<evidence type="ECO:0000313" key="3">
    <source>
        <dbReference type="Proteomes" id="UP000002316"/>
    </source>
</evidence>